<dbReference type="EMBL" id="MSCW01000008">
    <property type="protein sequence ID" value="ONF42935.1"/>
    <property type="molecule type" value="Genomic_DNA"/>
</dbReference>
<dbReference type="InterPro" id="IPR013249">
    <property type="entry name" value="RNA_pol_sigma70_r4_t2"/>
</dbReference>
<dbReference type="NCBIfam" id="TIGR02937">
    <property type="entry name" value="sigma70-ECF"/>
    <property type="match status" value="1"/>
</dbReference>
<comment type="caution">
    <text evidence="7">The sequence shown here is derived from an EMBL/GenBank/DDBJ whole genome shotgun (WGS) entry which is preliminary data.</text>
</comment>
<organism evidence="7 8">
    <name type="scientific">Marinobacter lutaoensis</name>
    <dbReference type="NCBI Taxonomy" id="135739"/>
    <lineage>
        <taxon>Bacteria</taxon>
        <taxon>Pseudomonadati</taxon>
        <taxon>Pseudomonadota</taxon>
        <taxon>Gammaproteobacteria</taxon>
        <taxon>Pseudomonadales</taxon>
        <taxon>Marinobacteraceae</taxon>
        <taxon>Marinobacter</taxon>
    </lineage>
</organism>
<gene>
    <name evidence="7" type="ORF">BTO32_13815</name>
</gene>
<protein>
    <recommendedName>
        <fullName evidence="9">RNA polymerase subunit sigma-24</fullName>
    </recommendedName>
</protein>
<dbReference type="PANTHER" id="PTHR43133:SF63">
    <property type="entry name" value="RNA POLYMERASE SIGMA FACTOR FECI-RELATED"/>
    <property type="match status" value="1"/>
</dbReference>
<dbReference type="InterPro" id="IPR007627">
    <property type="entry name" value="RNA_pol_sigma70_r2"/>
</dbReference>
<feature type="domain" description="RNA polymerase sigma factor 70 region 4 type 2" evidence="6">
    <location>
        <begin position="105"/>
        <end position="155"/>
    </location>
</feature>
<keyword evidence="2" id="KW-0805">Transcription regulation</keyword>
<dbReference type="InterPro" id="IPR013325">
    <property type="entry name" value="RNA_pol_sigma_r2"/>
</dbReference>
<dbReference type="GO" id="GO:0006352">
    <property type="term" value="P:DNA-templated transcription initiation"/>
    <property type="evidence" value="ECO:0007669"/>
    <property type="project" value="InterPro"/>
</dbReference>
<evidence type="ECO:0000313" key="7">
    <source>
        <dbReference type="EMBL" id="ONF42935.1"/>
    </source>
</evidence>
<dbReference type="STRING" id="135739.BTO32_13815"/>
<reference evidence="7 8" key="1">
    <citation type="submission" date="2016-12" db="EMBL/GenBank/DDBJ databases">
        <title>Marinobacter lutaoensis whole genome sequencing.</title>
        <authorList>
            <person name="Verma A."/>
            <person name="Krishnamurthi S."/>
        </authorList>
    </citation>
    <scope>NUCLEOTIDE SEQUENCE [LARGE SCALE GENOMIC DNA]</scope>
    <source>
        <strain evidence="7 8">T5054</strain>
    </source>
</reference>
<evidence type="ECO:0000259" key="6">
    <source>
        <dbReference type="Pfam" id="PF08281"/>
    </source>
</evidence>
<keyword evidence="4" id="KW-0804">Transcription</keyword>
<dbReference type="Pfam" id="PF08281">
    <property type="entry name" value="Sigma70_r4_2"/>
    <property type="match status" value="1"/>
</dbReference>
<accession>A0A1V2DQI8</accession>
<dbReference type="Proteomes" id="UP000189339">
    <property type="component" value="Unassembled WGS sequence"/>
</dbReference>
<dbReference type="Pfam" id="PF04542">
    <property type="entry name" value="Sigma70_r2"/>
    <property type="match status" value="1"/>
</dbReference>
<comment type="similarity">
    <text evidence="1">Belongs to the sigma-70 factor family. ECF subfamily.</text>
</comment>
<evidence type="ECO:0000259" key="5">
    <source>
        <dbReference type="Pfam" id="PF04542"/>
    </source>
</evidence>
<evidence type="ECO:0000256" key="1">
    <source>
        <dbReference type="ARBA" id="ARBA00010641"/>
    </source>
</evidence>
<dbReference type="InterPro" id="IPR039425">
    <property type="entry name" value="RNA_pol_sigma-70-like"/>
</dbReference>
<evidence type="ECO:0000256" key="2">
    <source>
        <dbReference type="ARBA" id="ARBA00023015"/>
    </source>
</evidence>
<dbReference type="Gene3D" id="1.10.10.10">
    <property type="entry name" value="Winged helix-like DNA-binding domain superfamily/Winged helix DNA-binding domain"/>
    <property type="match status" value="1"/>
</dbReference>
<evidence type="ECO:0008006" key="9">
    <source>
        <dbReference type="Google" id="ProtNLM"/>
    </source>
</evidence>
<keyword evidence="3" id="KW-0731">Sigma factor</keyword>
<proteinExistence type="inferred from homology"/>
<sequence length="165" mass="18403">MLEAYCRHQRPLVDSAQALMGCRSRAEDVVQDAFLKLWEHGTGRGVRDEGKFLFRVVRNLAIDRLRRLALERRHGGCDTLVEQEPAPASSSPEQRVLVSDTLQHVMAAVSELPGRMQRALELHRIEGQTQRGVARQLGVSPTLVNFMLRDALAHCQAKLNSGQAA</sequence>
<dbReference type="InterPro" id="IPR036388">
    <property type="entry name" value="WH-like_DNA-bd_sf"/>
</dbReference>
<name>A0A1V2DQI8_9GAMM</name>
<dbReference type="SUPFAM" id="SSF88659">
    <property type="entry name" value="Sigma3 and sigma4 domains of RNA polymerase sigma factors"/>
    <property type="match status" value="1"/>
</dbReference>
<dbReference type="GO" id="GO:0003677">
    <property type="term" value="F:DNA binding"/>
    <property type="evidence" value="ECO:0007669"/>
    <property type="project" value="InterPro"/>
</dbReference>
<evidence type="ECO:0000256" key="4">
    <source>
        <dbReference type="ARBA" id="ARBA00023163"/>
    </source>
</evidence>
<dbReference type="InterPro" id="IPR013324">
    <property type="entry name" value="RNA_pol_sigma_r3/r4-like"/>
</dbReference>
<feature type="domain" description="RNA polymerase sigma-70 region 2" evidence="5">
    <location>
        <begin position="7"/>
        <end position="68"/>
    </location>
</feature>
<dbReference type="SUPFAM" id="SSF88946">
    <property type="entry name" value="Sigma2 domain of RNA polymerase sigma factors"/>
    <property type="match status" value="1"/>
</dbReference>
<dbReference type="GO" id="GO:0016987">
    <property type="term" value="F:sigma factor activity"/>
    <property type="evidence" value="ECO:0007669"/>
    <property type="project" value="UniProtKB-KW"/>
</dbReference>
<dbReference type="PANTHER" id="PTHR43133">
    <property type="entry name" value="RNA POLYMERASE ECF-TYPE SIGMA FACTO"/>
    <property type="match status" value="1"/>
</dbReference>
<keyword evidence="8" id="KW-1185">Reference proteome</keyword>
<evidence type="ECO:0000256" key="3">
    <source>
        <dbReference type="ARBA" id="ARBA00023082"/>
    </source>
</evidence>
<evidence type="ECO:0000313" key="8">
    <source>
        <dbReference type="Proteomes" id="UP000189339"/>
    </source>
</evidence>
<dbReference type="AlphaFoldDB" id="A0A1V2DQI8"/>
<dbReference type="Gene3D" id="1.10.1740.10">
    <property type="match status" value="1"/>
</dbReference>
<dbReference type="InterPro" id="IPR014284">
    <property type="entry name" value="RNA_pol_sigma-70_dom"/>
</dbReference>